<gene>
    <name evidence="3" type="ORF">DFE_2177</name>
</gene>
<dbReference type="AlphaFoldDB" id="A0A2Z6B0B5"/>
<dbReference type="Pfam" id="PF13524">
    <property type="entry name" value="Glyco_trans_1_2"/>
    <property type="match status" value="1"/>
</dbReference>
<sequence>MTDIDASGGRDESAQIFSYTARAVHEANALSDVELLFPDRSWPLCGRAGDAMELRAVQSFEPDSGTLPVLLGAGLGRGLEWLLQHWDGPLAVVDKEVPILELTQCRERYGSNPQILWVDAVDANDALRELTLWQMEQGGKPFSALSMTAYRRIDREYYGWLVEQLSASRRFNFWEKADYPKFKSWPPRVLYLTSDYFLVGELVRASERLGTPHFFLNIDTKETGCAEFVEQLLAAVVDFKPDFIFTINHLGVDREGVLVDLIERLRLPLASWFVDNPHLILYLYNKLVSPWTALFTWDADNIESLQALGFPHVSYLPLATDTTRFRPPANLPDRHDWRSRVSFVGNSMIYKVGQRMKAGRFPRPLLLTYKQVAAGFRASSDRSVSTYLRREHPDLAEVFDTFEDNERRLCYETMITWEATRQYRKECVQGTLGFSPLIAGDTGWKTTFAHEDRDWRWHKELNYYEELPYFYPLSEVNFNCTSQQMKGAVNQRVFDVPAAGAFVLTDHRVQMENLLEPGKEVAYYDQPEDAPEMIRHYLDHPAERERIIQAARKRILAEHTYEHRLESLFRTMKNIYG</sequence>
<name>A0A2Z6B0B5_9BACT</name>
<keyword evidence="4" id="KW-1185">Reference proteome</keyword>
<evidence type="ECO:0000259" key="1">
    <source>
        <dbReference type="Pfam" id="PF12996"/>
    </source>
</evidence>
<organism evidence="3 4">
    <name type="scientific">Desulfovibrio ferrophilus</name>
    <dbReference type="NCBI Taxonomy" id="241368"/>
    <lineage>
        <taxon>Bacteria</taxon>
        <taxon>Pseudomonadati</taxon>
        <taxon>Thermodesulfobacteriota</taxon>
        <taxon>Desulfovibrionia</taxon>
        <taxon>Desulfovibrionales</taxon>
        <taxon>Desulfovibrionaceae</taxon>
        <taxon>Desulfovibrio</taxon>
    </lineage>
</organism>
<proteinExistence type="predicted"/>
<dbReference type="RefSeq" id="WP_126379415.1">
    <property type="nucleotide sequence ID" value="NZ_AP017378.1"/>
</dbReference>
<feature type="domain" description="Spore protein YkvP N-terminal" evidence="1">
    <location>
        <begin position="271"/>
        <end position="348"/>
    </location>
</feature>
<feature type="domain" description="Spore protein YkvP/CgeB glycosyl transferase-like" evidence="2">
    <location>
        <begin position="438"/>
        <end position="568"/>
    </location>
</feature>
<dbReference type="Pfam" id="PF12996">
    <property type="entry name" value="DUF3880"/>
    <property type="match status" value="1"/>
</dbReference>
<dbReference type="KEGG" id="dfl:DFE_2177"/>
<evidence type="ECO:0000259" key="2">
    <source>
        <dbReference type="Pfam" id="PF13524"/>
    </source>
</evidence>
<evidence type="ECO:0000313" key="3">
    <source>
        <dbReference type="EMBL" id="BBD08903.1"/>
    </source>
</evidence>
<dbReference type="InterPro" id="IPR024542">
    <property type="entry name" value="YkvP_N"/>
</dbReference>
<dbReference type="OrthoDB" id="9179708at2"/>
<dbReference type="InterPro" id="IPR055259">
    <property type="entry name" value="YkvP/CgeB_Glyco_trans-like"/>
</dbReference>
<reference evidence="3 4" key="1">
    <citation type="journal article" date="2018" name="Sci. Adv.">
        <title>Multi-heme cytochromes provide a pathway for survival in energy-limited environments.</title>
        <authorList>
            <person name="Deng X."/>
            <person name="Dohmae N."/>
            <person name="Nealson K.H."/>
            <person name="Hashimoto K."/>
            <person name="Okamoto A."/>
        </authorList>
    </citation>
    <scope>NUCLEOTIDE SEQUENCE [LARGE SCALE GENOMIC DNA]</scope>
    <source>
        <strain evidence="3 4">IS5</strain>
    </source>
</reference>
<dbReference type="Proteomes" id="UP000269883">
    <property type="component" value="Chromosome"/>
</dbReference>
<dbReference type="EMBL" id="AP017378">
    <property type="protein sequence ID" value="BBD08903.1"/>
    <property type="molecule type" value="Genomic_DNA"/>
</dbReference>
<evidence type="ECO:0000313" key="4">
    <source>
        <dbReference type="Proteomes" id="UP000269883"/>
    </source>
</evidence>
<accession>A0A2Z6B0B5</accession>
<protein>
    <submittedName>
        <fullName evidence="3">CgeB family protein</fullName>
    </submittedName>
</protein>